<dbReference type="AlphaFoldDB" id="A0A928YPT5"/>
<gene>
    <name evidence="4" type="ORF">C4F49_07405</name>
</gene>
<dbReference type="PANTHER" id="PTHR43420:SF12">
    <property type="entry name" value="N-ACETYLTRANSFERASE DOMAIN-CONTAINING PROTEIN"/>
    <property type="match status" value="1"/>
</dbReference>
<dbReference type="InterPro" id="IPR050680">
    <property type="entry name" value="YpeA/RimI_acetyltransf"/>
</dbReference>
<proteinExistence type="predicted"/>
<reference evidence="4" key="1">
    <citation type="submission" date="2018-02" db="EMBL/GenBank/DDBJ databases">
        <authorList>
            <person name="Vasarhelyi B.M."/>
            <person name="Deshmukh S."/>
            <person name="Balint B."/>
            <person name="Kukolya J."/>
        </authorList>
    </citation>
    <scope>NUCLEOTIDE SEQUENCE</scope>
    <source>
        <strain evidence="4">KB22</strain>
    </source>
</reference>
<comment type="caution">
    <text evidence="4">The sequence shown here is derived from an EMBL/GenBank/DDBJ whole genome shotgun (WGS) entry which is preliminary data.</text>
</comment>
<dbReference type="SUPFAM" id="SSF55729">
    <property type="entry name" value="Acyl-CoA N-acyltransferases (Nat)"/>
    <property type="match status" value="1"/>
</dbReference>
<protein>
    <submittedName>
        <fullName evidence="4">GNAT family N-acetyltransferase</fullName>
    </submittedName>
</protein>
<dbReference type="PANTHER" id="PTHR43420">
    <property type="entry name" value="ACETYLTRANSFERASE"/>
    <property type="match status" value="1"/>
</dbReference>
<dbReference type="GO" id="GO:0016747">
    <property type="term" value="F:acyltransferase activity, transferring groups other than amino-acyl groups"/>
    <property type="evidence" value="ECO:0007669"/>
    <property type="project" value="InterPro"/>
</dbReference>
<dbReference type="RefSeq" id="WP_196935440.1">
    <property type="nucleotide sequence ID" value="NZ_MU158698.1"/>
</dbReference>
<evidence type="ECO:0000313" key="5">
    <source>
        <dbReference type="Proteomes" id="UP000616201"/>
    </source>
</evidence>
<evidence type="ECO:0000259" key="3">
    <source>
        <dbReference type="PROSITE" id="PS51186"/>
    </source>
</evidence>
<accession>A0A928YPT5</accession>
<evidence type="ECO:0000256" key="2">
    <source>
        <dbReference type="ARBA" id="ARBA00023315"/>
    </source>
</evidence>
<sequence>MAAANKLEVKKARLENIDELALLFDAYRVFYQKDSDLALAKSFLTERLANSESIVFIAYFENKAVAFTQLYPKYSSARAVKNWILNDLYVDENYRKLGIASQLIQQAMEFVESTNASFVQLETAVDNYNAQKLYKKMGFEIQSPDSEFLLYRKAVQQIS</sequence>
<dbReference type="PROSITE" id="PS51186">
    <property type="entry name" value="GNAT"/>
    <property type="match status" value="1"/>
</dbReference>
<dbReference type="EMBL" id="PRDK01000004">
    <property type="protein sequence ID" value="MBE8713501.1"/>
    <property type="molecule type" value="Genomic_DNA"/>
</dbReference>
<dbReference type="Pfam" id="PF00583">
    <property type="entry name" value="Acetyltransf_1"/>
    <property type="match status" value="1"/>
</dbReference>
<dbReference type="CDD" id="cd04301">
    <property type="entry name" value="NAT_SF"/>
    <property type="match status" value="1"/>
</dbReference>
<keyword evidence="1" id="KW-0808">Transferase</keyword>
<keyword evidence="5" id="KW-1185">Reference proteome</keyword>
<evidence type="ECO:0000256" key="1">
    <source>
        <dbReference type="ARBA" id="ARBA00022679"/>
    </source>
</evidence>
<feature type="domain" description="N-acetyltransferase" evidence="3">
    <location>
        <begin position="7"/>
        <end position="156"/>
    </location>
</feature>
<organism evidence="4 5">
    <name type="scientific">Sphingobacterium hungaricum</name>
    <dbReference type="NCBI Taxonomy" id="2082723"/>
    <lineage>
        <taxon>Bacteria</taxon>
        <taxon>Pseudomonadati</taxon>
        <taxon>Bacteroidota</taxon>
        <taxon>Sphingobacteriia</taxon>
        <taxon>Sphingobacteriales</taxon>
        <taxon>Sphingobacteriaceae</taxon>
        <taxon>Sphingobacterium</taxon>
    </lineage>
</organism>
<name>A0A928YPT5_9SPHI</name>
<dbReference type="Gene3D" id="3.40.630.30">
    <property type="match status" value="1"/>
</dbReference>
<dbReference type="InterPro" id="IPR000182">
    <property type="entry name" value="GNAT_dom"/>
</dbReference>
<keyword evidence="2" id="KW-0012">Acyltransferase</keyword>
<dbReference type="Proteomes" id="UP000616201">
    <property type="component" value="Unassembled WGS sequence"/>
</dbReference>
<dbReference type="InterPro" id="IPR016181">
    <property type="entry name" value="Acyl_CoA_acyltransferase"/>
</dbReference>
<evidence type="ECO:0000313" key="4">
    <source>
        <dbReference type="EMBL" id="MBE8713501.1"/>
    </source>
</evidence>